<gene>
    <name evidence="1" type="ORF">HAX54_023652</name>
</gene>
<reference evidence="1 2" key="1">
    <citation type="journal article" date="2021" name="BMC Genomics">
        <title>Datura genome reveals duplications of psychoactive alkaloid biosynthetic genes and high mutation rate following tissue culture.</title>
        <authorList>
            <person name="Rajewski A."/>
            <person name="Carter-House D."/>
            <person name="Stajich J."/>
            <person name="Litt A."/>
        </authorList>
    </citation>
    <scope>NUCLEOTIDE SEQUENCE [LARGE SCALE GENOMIC DNA]</scope>
    <source>
        <strain evidence="1">AR-01</strain>
    </source>
</reference>
<evidence type="ECO:0000313" key="1">
    <source>
        <dbReference type="EMBL" id="MCD9639246.1"/>
    </source>
</evidence>
<dbReference type="Proteomes" id="UP000823775">
    <property type="component" value="Unassembled WGS sequence"/>
</dbReference>
<sequence length="60" mass="6566">MGLELFLSGSWRGSTSLEWSEAERGEGAATGVDKNFAVVYRSSGVAPVGFFLRKGKRRQE</sequence>
<dbReference type="EMBL" id="JACEIK010002873">
    <property type="protein sequence ID" value="MCD9639246.1"/>
    <property type="molecule type" value="Genomic_DNA"/>
</dbReference>
<name>A0ABS8UYE1_DATST</name>
<protein>
    <submittedName>
        <fullName evidence="1">Uncharacterized protein</fullName>
    </submittedName>
</protein>
<evidence type="ECO:0000313" key="2">
    <source>
        <dbReference type="Proteomes" id="UP000823775"/>
    </source>
</evidence>
<keyword evidence="2" id="KW-1185">Reference proteome</keyword>
<proteinExistence type="predicted"/>
<comment type="caution">
    <text evidence="1">The sequence shown here is derived from an EMBL/GenBank/DDBJ whole genome shotgun (WGS) entry which is preliminary data.</text>
</comment>
<accession>A0ABS8UYE1</accession>
<feature type="non-terminal residue" evidence="1">
    <location>
        <position position="60"/>
    </location>
</feature>
<organism evidence="1 2">
    <name type="scientific">Datura stramonium</name>
    <name type="common">Jimsonweed</name>
    <name type="synonym">Common thornapple</name>
    <dbReference type="NCBI Taxonomy" id="4076"/>
    <lineage>
        <taxon>Eukaryota</taxon>
        <taxon>Viridiplantae</taxon>
        <taxon>Streptophyta</taxon>
        <taxon>Embryophyta</taxon>
        <taxon>Tracheophyta</taxon>
        <taxon>Spermatophyta</taxon>
        <taxon>Magnoliopsida</taxon>
        <taxon>eudicotyledons</taxon>
        <taxon>Gunneridae</taxon>
        <taxon>Pentapetalae</taxon>
        <taxon>asterids</taxon>
        <taxon>lamiids</taxon>
        <taxon>Solanales</taxon>
        <taxon>Solanaceae</taxon>
        <taxon>Solanoideae</taxon>
        <taxon>Datureae</taxon>
        <taxon>Datura</taxon>
    </lineage>
</organism>